<feature type="transmembrane region" description="Helical" evidence="6">
    <location>
        <begin position="237"/>
        <end position="255"/>
    </location>
</feature>
<name>A0A7K2IWD9_9ACTN</name>
<evidence type="ECO:0000256" key="4">
    <source>
        <dbReference type="ARBA" id="ARBA00022989"/>
    </source>
</evidence>
<dbReference type="Proteomes" id="UP000467124">
    <property type="component" value="Unassembled WGS sequence"/>
</dbReference>
<comment type="subcellular location">
    <subcellularLocation>
        <location evidence="1">Cell membrane</location>
        <topology evidence="1">Multi-pass membrane protein</topology>
    </subcellularLocation>
</comment>
<dbReference type="InterPro" id="IPR011701">
    <property type="entry name" value="MFS"/>
</dbReference>
<evidence type="ECO:0000256" key="5">
    <source>
        <dbReference type="ARBA" id="ARBA00023136"/>
    </source>
</evidence>
<feature type="transmembrane region" description="Helical" evidence="6">
    <location>
        <begin position="322"/>
        <end position="341"/>
    </location>
</feature>
<dbReference type="InterPro" id="IPR020846">
    <property type="entry name" value="MFS_dom"/>
</dbReference>
<dbReference type="PROSITE" id="PS50850">
    <property type="entry name" value="MFS"/>
    <property type="match status" value="1"/>
</dbReference>
<dbReference type="PANTHER" id="PTHR43124:SF3">
    <property type="entry name" value="CHLORAMPHENICOL EFFLUX PUMP RV0191"/>
    <property type="match status" value="1"/>
</dbReference>
<dbReference type="EMBL" id="WWHY01000001">
    <property type="protein sequence ID" value="MYR34167.1"/>
    <property type="molecule type" value="Genomic_DNA"/>
</dbReference>
<dbReference type="AlphaFoldDB" id="A0A7K2IWD9"/>
<proteinExistence type="predicted"/>
<dbReference type="GO" id="GO:0022857">
    <property type="term" value="F:transmembrane transporter activity"/>
    <property type="evidence" value="ECO:0007669"/>
    <property type="project" value="InterPro"/>
</dbReference>
<protein>
    <submittedName>
        <fullName evidence="8">MFS transporter</fullName>
    </submittedName>
</protein>
<feature type="transmembrane region" description="Helical" evidence="6">
    <location>
        <begin position="200"/>
        <end position="225"/>
    </location>
</feature>
<feature type="transmembrane region" description="Helical" evidence="6">
    <location>
        <begin position="157"/>
        <end position="179"/>
    </location>
</feature>
<dbReference type="Pfam" id="PF07690">
    <property type="entry name" value="MFS_1"/>
    <property type="match status" value="1"/>
</dbReference>
<reference evidence="8 9" key="1">
    <citation type="journal article" date="2019" name="Nat. Commun.">
        <title>The antimicrobial potential of Streptomyces from insect microbiomes.</title>
        <authorList>
            <person name="Chevrette M.G."/>
            <person name="Carlson C.M."/>
            <person name="Ortega H.E."/>
            <person name="Thomas C."/>
            <person name="Ananiev G.E."/>
            <person name="Barns K.J."/>
            <person name="Book A.J."/>
            <person name="Cagnazzo J."/>
            <person name="Carlos C."/>
            <person name="Flanigan W."/>
            <person name="Grubbs K.J."/>
            <person name="Horn H.A."/>
            <person name="Hoffmann F.M."/>
            <person name="Klassen J.L."/>
            <person name="Knack J.J."/>
            <person name="Lewin G.R."/>
            <person name="McDonald B.R."/>
            <person name="Muller L."/>
            <person name="Melo W.G.P."/>
            <person name="Pinto-Tomas A.A."/>
            <person name="Schmitz A."/>
            <person name="Wendt-Pienkowski E."/>
            <person name="Wildman S."/>
            <person name="Zhao M."/>
            <person name="Zhang F."/>
            <person name="Bugni T.S."/>
            <person name="Andes D.R."/>
            <person name="Pupo M.T."/>
            <person name="Currie C.R."/>
        </authorList>
    </citation>
    <scope>NUCLEOTIDE SEQUENCE [LARGE SCALE GENOMIC DNA]</scope>
    <source>
        <strain evidence="8 9">SID5840</strain>
    </source>
</reference>
<feature type="transmembrane region" description="Helical" evidence="6">
    <location>
        <begin position="34"/>
        <end position="59"/>
    </location>
</feature>
<feature type="transmembrane region" description="Helical" evidence="6">
    <location>
        <begin position="98"/>
        <end position="121"/>
    </location>
</feature>
<dbReference type="SUPFAM" id="SSF103473">
    <property type="entry name" value="MFS general substrate transporter"/>
    <property type="match status" value="1"/>
</dbReference>
<feature type="transmembrane region" description="Helical" evidence="6">
    <location>
        <begin position="267"/>
        <end position="285"/>
    </location>
</feature>
<dbReference type="CDD" id="cd17324">
    <property type="entry name" value="MFS_NepI_like"/>
    <property type="match status" value="1"/>
</dbReference>
<feature type="transmembrane region" description="Helical" evidence="6">
    <location>
        <begin position="71"/>
        <end position="92"/>
    </location>
</feature>
<evidence type="ECO:0000256" key="3">
    <source>
        <dbReference type="ARBA" id="ARBA00022692"/>
    </source>
</evidence>
<dbReference type="GO" id="GO:0005886">
    <property type="term" value="C:plasma membrane"/>
    <property type="evidence" value="ECO:0007669"/>
    <property type="project" value="UniProtKB-SubCell"/>
</dbReference>
<dbReference type="InterPro" id="IPR050189">
    <property type="entry name" value="MFS_Efflux_Transporters"/>
</dbReference>
<feature type="transmembrane region" description="Helical" evidence="6">
    <location>
        <begin position="291"/>
        <end position="310"/>
    </location>
</feature>
<organism evidence="8 9">
    <name type="scientific">Nocardiopsis alba</name>
    <dbReference type="NCBI Taxonomy" id="53437"/>
    <lineage>
        <taxon>Bacteria</taxon>
        <taxon>Bacillati</taxon>
        <taxon>Actinomycetota</taxon>
        <taxon>Actinomycetes</taxon>
        <taxon>Streptosporangiales</taxon>
        <taxon>Nocardiopsidaceae</taxon>
        <taxon>Nocardiopsis</taxon>
    </lineage>
</organism>
<dbReference type="InterPro" id="IPR036259">
    <property type="entry name" value="MFS_trans_sf"/>
</dbReference>
<gene>
    <name evidence="8" type="ORF">GTW20_18375</name>
</gene>
<evidence type="ECO:0000313" key="8">
    <source>
        <dbReference type="EMBL" id="MYR34167.1"/>
    </source>
</evidence>
<keyword evidence="2" id="KW-1003">Cell membrane</keyword>
<evidence type="ECO:0000259" key="7">
    <source>
        <dbReference type="PROSITE" id="PS50850"/>
    </source>
</evidence>
<accession>A0A7K2IWD9</accession>
<keyword evidence="5 6" id="KW-0472">Membrane</keyword>
<feature type="domain" description="Major facilitator superfamily (MFS) profile" evidence="7">
    <location>
        <begin position="5"/>
        <end position="379"/>
    </location>
</feature>
<feature type="transmembrane region" description="Helical" evidence="6">
    <location>
        <begin position="133"/>
        <end position="151"/>
    </location>
</feature>
<evidence type="ECO:0000256" key="2">
    <source>
        <dbReference type="ARBA" id="ARBA00022475"/>
    </source>
</evidence>
<comment type="caution">
    <text evidence="8">The sequence shown here is derived from an EMBL/GenBank/DDBJ whole genome shotgun (WGS) entry which is preliminary data.</text>
</comment>
<keyword evidence="4 6" id="KW-1133">Transmembrane helix</keyword>
<sequence length="379" mass="37719">MPRPLAGAFVLGAFALGTSENVIAGVLAHLSTALAVPVSTVGLLVTGYAATAVVAGPLLSLVTGRLPLRRLALLALSLYGAGTVVAVIAPAYTTLMAARIITGALHTTVLVTFMLSAVRLAPEDRRGREVGRITLGLGAATVLGVPLGNLLAQTLGWRWAFGLITLSILVTLVLVFISFPRDEAPRGSTGPGSLRVLARGPVLGGVAMSAAAGLGAMTLLAYAVPFLTDGAGVPDRAVAPILLLQGAACLAGNLVGGGLADRNLPRALTLSLSMTAIALVIAALVSGTGPGAAMGLALVGFAYFSTLPPLNTWIATKAEGIAPALALAVNSSAFNVGIAAAGRLGGVVSSGPLGPGTLPLLGVAPLLLALVIARSLRAR</sequence>
<feature type="transmembrane region" description="Helical" evidence="6">
    <location>
        <begin position="353"/>
        <end position="373"/>
    </location>
</feature>
<keyword evidence="3 6" id="KW-0812">Transmembrane</keyword>
<evidence type="ECO:0000313" key="9">
    <source>
        <dbReference type="Proteomes" id="UP000467124"/>
    </source>
</evidence>
<evidence type="ECO:0000256" key="6">
    <source>
        <dbReference type="SAM" id="Phobius"/>
    </source>
</evidence>
<evidence type="ECO:0000256" key="1">
    <source>
        <dbReference type="ARBA" id="ARBA00004651"/>
    </source>
</evidence>
<dbReference type="Gene3D" id="1.20.1250.20">
    <property type="entry name" value="MFS general substrate transporter like domains"/>
    <property type="match status" value="1"/>
</dbReference>
<dbReference type="PANTHER" id="PTHR43124">
    <property type="entry name" value="PURINE EFFLUX PUMP PBUE"/>
    <property type="match status" value="1"/>
</dbReference>